<reference evidence="2" key="1">
    <citation type="submission" date="2020-11" db="EMBL/GenBank/DDBJ databases">
        <authorList>
            <person name="Tran Van P."/>
        </authorList>
    </citation>
    <scope>NUCLEOTIDE SEQUENCE</scope>
</reference>
<feature type="region of interest" description="Disordered" evidence="1">
    <location>
        <begin position="47"/>
        <end position="75"/>
    </location>
</feature>
<name>A0A7R9FZ64_TIMSH</name>
<dbReference type="EMBL" id="OC001742">
    <property type="protein sequence ID" value="CAD7260570.1"/>
    <property type="molecule type" value="Genomic_DNA"/>
</dbReference>
<gene>
    <name evidence="2" type="ORF">TSIB3V08_LOCUS4742</name>
</gene>
<feature type="compositionally biased region" description="Polar residues" evidence="1">
    <location>
        <begin position="47"/>
        <end position="63"/>
    </location>
</feature>
<sequence>MDVFKIDQSLSANLGNAPLPEKLTAEVTFDAGSEFNLCFFDPPEDTSTQGFSDPGSVGSTSASSPPPQTHVGPLAPLSATTPGSLLLQPLSGATSTTPNTAALIIKQGSYKKCELNRFPFSLRRIFFIVPAMIDEHVNGKEYSLLVQISTKLRLLMGIGKVELEEVNPHLRGRRVENHLGKTTYVHPTDIRTSISPFSAVEHNTTSALANYDTEAAVELDITSALANYATEAGL</sequence>
<dbReference type="AlphaFoldDB" id="A0A7R9FZ64"/>
<organism evidence="2">
    <name type="scientific">Timema shepardi</name>
    <name type="common">Walking stick</name>
    <dbReference type="NCBI Taxonomy" id="629360"/>
    <lineage>
        <taxon>Eukaryota</taxon>
        <taxon>Metazoa</taxon>
        <taxon>Ecdysozoa</taxon>
        <taxon>Arthropoda</taxon>
        <taxon>Hexapoda</taxon>
        <taxon>Insecta</taxon>
        <taxon>Pterygota</taxon>
        <taxon>Neoptera</taxon>
        <taxon>Polyneoptera</taxon>
        <taxon>Phasmatodea</taxon>
        <taxon>Timematodea</taxon>
        <taxon>Timematoidea</taxon>
        <taxon>Timematidae</taxon>
        <taxon>Timema</taxon>
    </lineage>
</organism>
<accession>A0A7R9FZ64</accession>
<protein>
    <submittedName>
        <fullName evidence="2">Uncharacterized protein</fullName>
    </submittedName>
</protein>
<evidence type="ECO:0000313" key="2">
    <source>
        <dbReference type="EMBL" id="CAD7260570.1"/>
    </source>
</evidence>
<proteinExistence type="predicted"/>
<evidence type="ECO:0000256" key="1">
    <source>
        <dbReference type="SAM" id="MobiDB-lite"/>
    </source>
</evidence>